<keyword evidence="3" id="KW-1185">Reference proteome</keyword>
<comment type="caution">
    <text evidence="2">The sequence shown here is derived from an EMBL/GenBank/DDBJ whole genome shotgun (WGS) entry which is preliminary data.</text>
</comment>
<keyword evidence="1" id="KW-0812">Transmembrane</keyword>
<sequence>MCCGLEGKRRLCPWLGGVEGKRSCRSHERSEGAKRGRMVHVNIALIVLMYSLLQRDAQCQCMRAIGGWASCALSHSQSHHHTVSCHTTPHVSDILTSFFTAPTLICRPMMSFPSRALSLTALFSLLSSLFSLLSSLFSFTSPNIVKFLSPLFNICNSACLTHC</sequence>
<dbReference type="EMBL" id="JAYMYS010000006">
    <property type="protein sequence ID" value="KAK7389770.1"/>
    <property type="molecule type" value="Genomic_DNA"/>
</dbReference>
<feature type="transmembrane region" description="Helical" evidence="1">
    <location>
        <begin position="117"/>
        <end position="139"/>
    </location>
</feature>
<dbReference type="Proteomes" id="UP001386955">
    <property type="component" value="Unassembled WGS sequence"/>
</dbReference>
<organism evidence="2 3">
    <name type="scientific">Psophocarpus tetragonolobus</name>
    <name type="common">Winged bean</name>
    <name type="synonym">Dolichos tetragonolobus</name>
    <dbReference type="NCBI Taxonomy" id="3891"/>
    <lineage>
        <taxon>Eukaryota</taxon>
        <taxon>Viridiplantae</taxon>
        <taxon>Streptophyta</taxon>
        <taxon>Embryophyta</taxon>
        <taxon>Tracheophyta</taxon>
        <taxon>Spermatophyta</taxon>
        <taxon>Magnoliopsida</taxon>
        <taxon>eudicotyledons</taxon>
        <taxon>Gunneridae</taxon>
        <taxon>Pentapetalae</taxon>
        <taxon>rosids</taxon>
        <taxon>fabids</taxon>
        <taxon>Fabales</taxon>
        <taxon>Fabaceae</taxon>
        <taxon>Papilionoideae</taxon>
        <taxon>50 kb inversion clade</taxon>
        <taxon>NPAAA clade</taxon>
        <taxon>indigoferoid/millettioid clade</taxon>
        <taxon>Phaseoleae</taxon>
        <taxon>Psophocarpus</taxon>
    </lineage>
</organism>
<protein>
    <submittedName>
        <fullName evidence="2">Uncharacterized protein</fullName>
    </submittedName>
</protein>
<keyword evidence="1" id="KW-1133">Transmembrane helix</keyword>
<gene>
    <name evidence="2" type="ORF">VNO78_25063</name>
</gene>
<proteinExistence type="predicted"/>
<dbReference type="AlphaFoldDB" id="A0AAN9S593"/>
<evidence type="ECO:0000256" key="1">
    <source>
        <dbReference type="SAM" id="Phobius"/>
    </source>
</evidence>
<evidence type="ECO:0000313" key="3">
    <source>
        <dbReference type="Proteomes" id="UP001386955"/>
    </source>
</evidence>
<evidence type="ECO:0000313" key="2">
    <source>
        <dbReference type="EMBL" id="KAK7389770.1"/>
    </source>
</evidence>
<reference evidence="2 3" key="1">
    <citation type="submission" date="2024-01" db="EMBL/GenBank/DDBJ databases">
        <title>The genomes of 5 underutilized Papilionoideae crops provide insights into root nodulation and disease resistanc.</title>
        <authorList>
            <person name="Jiang F."/>
        </authorList>
    </citation>
    <scope>NUCLEOTIDE SEQUENCE [LARGE SCALE GENOMIC DNA]</scope>
    <source>
        <strain evidence="2">DUOXIRENSHENG_FW03</strain>
        <tissue evidence="2">Leaves</tissue>
    </source>
</reference>
<keyword evidence="1" id="KW-0472">Membrane</keyword>
<name>A0AAN9S593_PSOTE</name>
<accession>A0AAN9S593</accession>